<evidence type="ECO:0000256" key="3">
    <source>
        <dbReference type="ARBA" id="ARBA00022989"/>
    </source>
</evidence>
<sequence length="279" mass="31582">MNIDPIIFDKLIKTLIVLLLSLVLRFLIQKQICRSSLKSAALRQRWTIQLRNACFFIFLFCLLVIWGEQIQNLLISLLAVLAAIVLATKELILCLMGSVLKAGTNSFSLGDRISVGEYKGLVVDQTLLSTTLYDTGTSENNDFFTGKTIVIPNSLFLAVGVINENNTATYKLYTLEIKLSKIKHLKTIENGLREKMDKLATQDIDSAFESIKKQFSVGELTKEMCEPKIVIIDYDGKMVKLLLRFIIETNKAPDIDQELLRFHFDQLEELGLLGQDEQE</sequence>
<organism evidence="7 8">
    <name type="scientific">Lentisphaera profundi</name>
    <dbReference type="NCBI Taxonomy" id="1658616"/>
    <lineage>
        <taxon>Bacteria</taxon>
        <taxon>Pseudomonadati</taxon>
        <taxon>Lentisphaerota</taxon>
        <taxon>Lentisphaeria</taxon>
        <taxon>Lentisphaerales</taxon>
        <taxon>Lentisphaeraceae</taxon>
        <taxon>Lentisphaera</taxon>
    </lineage>
</organism>
<evidence type="ECO:0000256" key="2">
    <source>
        <dbReference type="ARBA" id="ARBA00022692"/>
    </source>
</evidence>
<dbReference type="Gene3D" id="2.30.30.60">
    <property type="match status" value="1"/>
</dbReference>
<dbReference type="InterPro" id="IPR006685">
    <property type="entry name" value="MscS_channel_2nd"/>
</dbReference>
<feature type="transmembrane region" description="Helical" evidence="5">
    <location>
        <begin position="73"/>
        <end position="96"/>
    </location>
</feature>
<keyword evidence="2 5" id="KW-0812">Transmembrane</keyword>
<evidence type="ECO:0000313" key="8">
    <source>
        <dbReference type="Proteomes" id="UP001214250"/>
    </source>
</evidence>
<dbReference type="Pfam" id="PF00924">
    <property type="entry name" value="MS_channel_2nd"/>
    <property type="match status" value="1"/>
</dbReference>
<feature type="transmembrane region" description="Helical" evidence="5">
    <location>
        <begin position="6"/>
        <end position="28"/>
    </location>
</feature>
<gene>
    <name evidence="7" type="ORF">PQO03_21315</name>
</gene>
<dbReference type="InterPro" id="IPR010920">
    <property type="entry name" value="LSM_dom_sf"/>
</dbReference>
<keyword evidence="4 5" id="KW-0472">Membrane</keyword>
<evidence type="ECO:0000313" key="7">
    <source>
        <dbReference type="EMBL" id="WDE98355.1"/>
    </source>
</evidence>
<name>A0ABY7VVW3_9BACT</name>
<reference evidence="7 8" key="1">
    <citation type="submission" date="2023-02" db="EMBL/GenBank/DDBJ databases">
        <title>Genome sequence of Lentisphaera profundi SAORIC-696.</title>
        <authorList>
            <person name="Kim e."/>
            <person name="Cho J.-C."/>
            <person name="Choi A."/>
            <person name="Kang I."/>
        </authorList>
    </citation>
    <scope>NUCLEOTIDE SEQUENCE [LARGE SCALE GENOMIC DNA]</scope>
    <source>
        <strain evidence="7 8">SAORIC-696</strain>
    </source>
</reference>
<dbReference type="EMBL" id="CP117812">
    <property type="protein sequence ID" value="WDE98355.1"/>
    <property type="molecule type" value="Genomic_DNA"/>
</dbReference>
<evidence type="ECO:0000256" key="4">
    <source>
        <dbReference type="ARBA" id="ARBA00023136"/>
    </source>
</evidence>
<dbReference type="PANTHER" id="PTHR30566:SF27">
    <property type="entry name" value="MECHANOSENSITIVE ION CHANNEL PROTEIN"/>
    <property type="match status" value="1"/>
</dbReference>
<evidence type="ECO:0000256" key="1">
    <source>
        <dbReference type="ARBA" id="ARBA00004370"/>
    </source>
</evidence>
<protein>
    <submittedName>
        <fullName evidence="7">Mechanosensitive ion channel</fullName>
    </submittedName>
</protein>
<dbReference type="InterPro" id="IPR023408">
    <property type="entry name" value="MscS_beta-dom_sf"/>
</dbReference>
<feature type="domain" description="Mechanosensitive ion channel MscS" evidence="6">
    <location>
        <begin position="95"/>
        <end position="163"/>
    </location>
</feature>
<dbReference type="PANTHER" id="PTHR30566">
    <property type="entry name" value="YNAI-RELATED MECHANOSENSITIVE ION CHANNEL"/>
    <property type="match status" value="1"/>
</dbReference>
<dbReference type="SUPFAM" id="SSF50182">
    <property type="entry name" value="Sm-like ribonucleoproteins"/>
    <property type="match status" value="1"/>
</dbReference>
<proteinExistence type="predicted"/>
<evidence type="ECO:0000256" key="5">
    <source>
        <dbReference type="SAM" id="Phobius"/>
    </source>
</evidence>
<comment type="subcellular location">
    <subcellularLocation>
        <location evidence="1">Membrane</location>
    </subcellularLocation>
</comment>
<evidence type="ECO:0000259" key="6">
    <source>
        <dbReference type="Pfam" id="PF00924"/>
    </source>
</evidence>
<accession>A0ABY7VVW3</accession>
<dbReference type="RefSeq" id="WP_274153229.1">
    <property type="nucleotide sequence ID" value="NZ_CP117812.1"/>
</dbReference>
<dbReference type="Proteomes" id="UP001214250">
    <property type="component" value="Chromosome 2"/>
</dbReference>
<feature type="transmembrane region" description="Helical" evidence="5">
    <location>
        <begin position="48"/>
        <end position="67"/>
    </location>
</feature>
<keyword evidence="3 5" id="KW-1133">Transmembrane helix</keyword>
<keyword evidence="8" id="KW-1185">Reference proteome</keyword>